<evidence type="ECO:0000313" key="2">
    <source>
        <dbReference type="EMBL" id="KAK4494455.1"/>
    </source>
</evidence>
<dbReference type="EMBL" id="JAXOVC010000014">
    <property type="protein sequence ID" value="KAK4494455.1"/>
    <property type="molecule type" value="Genomic_DNA"/>
</dbReference>
<sequence length="157" mass="17236">MMGDYGIKTPQQFDKVLVSSRIRPAAFPEPVIVDTDPYYMLHLGNRQGPLIGAISFAQRDPLAPPDIGWCLLDTYHRQGYASEAAIEVLRMLKEDLGVKDIICWPGKNNVASQKTAKRVGSVGEGRAKNVKGEDVLVYVLPGMHFDSDLTLSIYGGS</sequence>
<reference evidence="2 3" key="1">
    <citation type="journal article" date="2023" name="G3 (Bethesda)">
        <title>A chromosome-level genome assembly of Zasmidium syzygii isolated from banana leaves.</title>
        <authorList>
            <person name="van Westerhoven A.C."/>
            <person name="Mehrabi R."/>
            <person name="Talebi R."/>
            <person name="Steentjes M.B.F."/>
            <person name="Corcolon B."/>
            <person name="Chong P.A."/>
            <person name="Kema G.H.J."/>
            <person name="Seidl M.F."/>
        </authorList>
    </citation>
    <scope>NUCLEOTIDE SEQUENCE [LARGE SCALE GENOMIC DNA]</scope>
    <source>
        <strain evidence="2 3">P124</strain>
    </source>
</reference>
<name>A0ABR0DZM4_ZASCE</name>
<comment type="caution">
    <text evidence="2">The sequence shown here is derived from an EMBL/GenBank/DDBJ whole genome shotgun (WGS) entry which is preliminary data.</text>
</comment>
<dbReference type="Pfam" id="PF13302">
    <property type="entry name" value="Acetyltransf_3"/>
    <property type="match status" value="1"/>
</dbReference>
<dbReference type="Gene3D" id="3.40.630.30">
    <property type="match status" value="1"/>
</dbReference>
<gene>
    <name evidence="2" type="ORF">PRZ48_014753</name>
</gene>
<keyword evidence="3" id="KW-1185">Reference proteome</keyword>
<dbReference type="PANTHER" id="PTHR43792:SF1">
    <property type="entry name" value="N-ACETYLTRANSFERASE DOMAIN-CONTAINING PROTEIN"/>
    <property type="match status" value="1"/>
</dbReference>
<dbReference type="InterPro" id="IPR016181">
    <property type="entry name" value="Acyl_CoA_acyltransferase"/>
</dbReference>
<dbReference type="SUPFAM" id="SSF55729">
    <property type="entry name" value="Acyl-CoA N-acyltransferases (Nat)"/>
    <property type="match status" value="1"/>
</dbReference>
<evidence type="ECO:0000313" key="3">
    <source>
        <dbReference type="Proteomes" id="UP001305779"/>
    </source>
</evidence>
<protein>
    <recommendedName>
        <fullName evidence="1">N-acetyltransferase domain-containing protein</fullName>
    </recommendedName>
</protein>
<dbReference type="InterPro" id="IPR051531">
    <property type="entry name" value="N-acetyltransferase"/>
</dbReference>
<feature type="domain" description="N-acetyltransferase" evidence="1">
    <location>
        <begin position="39"/>
        <end position="120"/>
    </location>
</feature>
<proteinExistence type="predicted"/>
<organism evidence="2 3">
    <name type="scientific">Zasmidium cellare</name>
    <name type="common">Wine cellar mold</name>
    <name type="synonym">Racodium cellare</name>
    <dbReference type="NCBI Taxonomy" id="395010"/>
    <lineage>
        <taxon>Eukaryota</taxon>
        <taxon>Fungi</taxon>
        <taxon>Dikarya</taxon>
        <taxon>Ascomycota</taxon>
        <taxon>Pezizomycotina</taxon>
        <taxon>Dothideomycetes</taxon>
        <taxon>Dothideomycetidae</taxon>
        <taxon>Mycosphaerellales</taxon>
        <taxon>Mycosphaerellaceae</taxon>
        <taxon>Zasmidium</taxon>
    </lineage>
</organism>
<dbReference type="Proteomes" id="UP001305779">
    <property type="component" value="Unassembled WGS sequence"/>
</dbReference>
<dbReference type="PANTHER" id="PTHR43792">
    <property type="entry name" value="GNAT FAMILY, PUTATIVE (AFU_ORTHOLOGUE AFUA_3G00765)-RELATED-RELATED"/>
    <property type="match status" value="1"/>
</dbReference>
<evidence type="ECO:0000259" key="1">
    <source>
        <dbReference type="Pfam" id="PF13302"/>
    </source>
</evidence>
<dbReference type="InterPro" id="IPR000182">
    <property type="entry name" value="GNAT_dom"/>
</dbReference>
<accession>A0ABR0DZM4</accession>